<feature type="compositionally biased region" description="Polar residues" evidence="3">
    <location>
        <begin position="992"/>
        <end position="1002"/>
    </location>
</feature>
<sequence>MTTETYSDLTYERGKVSKRSLRPKLLKLTDVTIPHRSRKKNKVKTKDRSATTVRERIYDDPAYTEDISHLANPMRRSSVSGKPLLEHRARIDTGGQPSSSSLVAKNHLTKELHQYVTGKQGKIKVQHTTTAASGSAAISLNYGCDSSSTDNEQLEPMKGGMTSRVRSLERNLAATASERVEKKGTQKRNSKQKRNLSLDNSRHLPPGHLQREVGAASKHGHDADIRTRKERNRKLYSEGAQEVAPTEVNDLDDVYSVRSSAQDSAVTVPAVSASDAAKVAIGKRFLRGEIGIKSFNYYLLKEGIKSSKKLVDKHRNPTGSEESPIKAEKRHSRSEENIYEEIFFKETASTINLSATGATTGLAMSVASAQTDKGFHNHQPKKGGAQPHRISATSDGNGSATDAFGDCKICMEQCSKDNCEYCLAHLGPVAGGKLKAPQSQQEHYISQGPQQENSVDPRTSSNGGPGVGLPAAHILEFQSYNPNNPGVYKIETTPVAITGDYNPILQFQQSSATTSTSATTTPSEHQQLQQQIYGGYYLPHPHQRPYQPPIVGNPMPSHYAVGGSLLLAQVAGTAHGSATPPRRAQQQHYIVGFQSGGGSVAGAASLQRLNTKSSSSSDSLPYHKYNTMARLEANVFAEPATGDLYYAVSGTQPLHPLMYSANRPIGGSQTLVDSYDPQIYKSDSKASILSEFSLRSSDNSQRYARHPNRRHGGRVSDSSLFSVYSNSGQRRYFGSSESRFGFDCRRCSLDGVIGMGSVSGVPVTAPDKCSYSDNCRYECRNCDCSSNYFSSDFDDVYGSIARGGSSGIPRKTAAGTLPSSAQDESIELRLETAPPASMEQQQCAPPLDLKQNKYAQDFFKHVNDVKRSIYQSEMQRNNSLESARRGPRAGSNINSNPKASPKRAVSQEPRPEPVVTTLPLSRGRSATGPKPTPAPRTSLQVQNPLPDSSVSRDPTPSKRKSQPTARRDYPSLDRLVASSTGTIPKKHHRTTAETGIQNQKLTQKADAEKSFKVEEQLPLPVAKRHHRTSGSKAHQNIPGPSIRRKDIPVPPPPSPATYSDLQELKANMEGLQDDTKSRSLEGETVHLTSAEKSNQTRKEVPGGLSDKIGELLTCAPDGSAAETDDNEVFYDARSEDSGGGILPLEAAGVSKKSPSHTATSTQALGDIIANENRKAAIDTKVEHLAEDVDSPPPAAPAPEVRETSAIADIPEGNAICNGSDEAEAPNGGVRSPAGVENQLDSATRPRPRPRQSSPQLPPESTDTVEANGEKPTKTKHDKKAPADSGAPMQHVVPTCSKENRSKWGSNAPNVAREISTTTNGNTSASNSVVELELSCKTGNTDNATLAVAHSNQTPVVPACATATVNPTHSRALTRQDYACLDSSEAQSDDSHLTRDSITRESQNDELSSSTLEKLDVSTLPLPALPKRRRTRSRTSPSKHRQQQRHEVVEDGSAVDESSAAAVQNPLKPRQRADTPESKKPEISAPNSNAAGQQQKQPHPQQQQTHLSAFQQYVAKRRESLEASNRCFNEKLEARRMHYHIGGSGANGNAAASHLTSGSNGVPTYLFGEHFHGVSGSGRKSPATNKEEIFLNKSGWVQVNTKRGSSKDDTTSSCRRLSYGQQNGGSVFPDNGRGRIAARAIPPDHGRRSDLARQSFIQQHQQQQANISMTEPKFIGSKVEELIQRNEARLSGYSSRDPALRPGYRIIDPQLANILNERPGFLPVKSPNDLDSPITPILSPPPAFQDNSRIARHPDRRKPVRQQGPLPVPAQLGTSHHNNGPAKGMVFSRSFEYDNRRPTPTDNYVETFSRSFDGNLSERPLNLAVLAGQRERSPNFSTLTGNSPNYLTKRESGGGSSGSLRSRDNSPKYLHPQTTTAYLNAAVKEAPPVYSLAAGSQAKYSPRSRHERTAERSKSHGFGRSRKSQFSRVGSAGPLAVHPNTQNMGVSRFRSFDTSKSQRLNSCDSGARSDLSNDELDNEDGGLSEFLSAGSQKFPKVGTSSVSISPFKIQRQRSLTPDRNDSHSSSSSLRKQRSLTPESRSLTPEERRKKGSQISLSGSRQNSSSRSNTLEVRQRHEEKTQPNISRSSSSSSYSGGDSHEPKPPSASTSSTVIASTAVAGSGSTSHRRAMAVKQAEQEHRIRRSRSLQLTERSPNRTHKSIVNVGPVTSQQQAAGTSFQQSRLASGSVFPPSIRASPAAAKIRVNPTTLPSNSVRGRQNEADKARSFDFDYNNYNRGAGAKGTARNAHTSGSGGDSGSNQNLRVERESRSLDDDFREAVLNNNNSSNGSVSGLRFLQPAADSGIVSMASTSSSRLRKSNSPVNASSMEASRSPQSSGSSSNNLHQPTRQSGSPQSYGTRLCDHELTYEMMRKSPIMNFRRGDSGDYELPAMLRNRETINSGGNSELNFMSNETRIYEHPTTVLKPQRSLRQSPGSRDDLNLEVAVGVGGDYIYRQQATQPRSSSSNAEYPTTATTKSCSKTLDTCDYWPRCAACQKKSGPEETKKGQSVSGVPLFEQEHLKPHVTSVTVNEDTRVLGPKHQGIKKSNPSWTFLCSGIASICQPFEQFENQENASQVAAEEEIVLRKVVSDQCHRMGRSRSLSSLMLRRPQLAGMPKNGNTAMRSNSSFAVGLSQQIKAVSSPTLSEPLSDPSPQKPVECTDVATTGSSGGSGGVGLGVLQKFKRTLNNFNSKNQMHITPLTPPTACSNLTKAKTSPTAPNVSITAPATTSASEPGAEGGDASSGKYRFGPLIWRTSKERRKTKYNRRDKCNSGDSGIQIELEQDEQYSRALTVSVQRETAAPVSTNGTPSAADSKVRSIRRTNSAKTTSILGPFTVRSKHARSDKVEREAPESLPKRSLSQPNGLESYGMGRPDLEDSDSDSVASNEEAVSYYPTIYAEVLYNFTAGGPQELGLERGMLIEILRKEVGPWWFGRIKKEETNLVEDILDPELGWFPKEFVRIIHCPETDIFFNAHRAAAAEAEAEAEEATARGEEGSIPVPVTTFVEDADVTVTTDQSNVTLIVIESPPAPIILPSSDSMAQLDHNTILRRSAVRELLDTEVNYVKLLASICDGYLPAMSKRIDIFSPNSIRLIFSNITAIYKFQRKFLEALRRGIEQNQIAKVFLNMHKGFLCYSTYCNAYPRALIELETYDRVKDARTIFENCRESENLAELPLSAHLLAPVQRICRYPLHLNEIIKSAMENADEIDGGAKPVAAKYEQLDIFQVDIPDSQDTVNLALEAMRGITEAVNEGKRHSETIARHQASFQNFKGPPLHLHSARFFLQVDATRQKQNLWNSSYTLFLFDNQLVYCKRDIIKRSHFIYKGRIFLDRCRVVNVRDGKMFGHTIKNSLRIYSESRDKWYDFSFRSANRKHRFLSTLALERQFGGKALYVSEMTGFEYNYEERPGDCSDQSDYEAQDFEIATGANSGESSVPDSPAKSSSRLCETLPKKSQSRDGISSTDNAQLSTTSTGSLGRRHFGNWFRKPKSANCTPSQSPTHKPGFDADATLTEARVAAMELAEAAAALVPTDTSSA</sequence>
<dbReference type="CDD" id="cd01224">
    <property type="entry name" value="PH_Collybistin_ASEF"/>
    <property type="match status" value="1"/>
</dbReference>
<feature type="region of interest" description="Disordered" evidence="3">
    <location>
        <begin position="145"/>
        <end position="165"/>
    </location>
</feature>
<evidence type="ECO:0000259" key="4">
    <source>
        <dbReference type="PROSITE" id="PS50002"/>
    </source>
</evidence>
<dbReference type="PANTHER" id="PTHR45834">
    <property type="entry name" value="RHO GUANINE NUCLEOTIDE EXCHANGE FACTOR 9-RELATED"/>
    <property type="match status" value="1"/>
</dbReference>
<evidence type="ECO:0000256" key="1">
    <source>
        <dbReference type="ARBA" id="ARBA00022443"/>
    </source>
</evidence>
<feature type="compositionally biased region" description="Low complexity" evidence="3">
    <location>
        <begin position="2084"/>
        <end position="2095"/>
    </location>
</feature>
<feature type="compositionally biased region" description="Basic and acidic residues" evidence="3">
    <location>
        <begin position="2840"/>
        <end position="2854"/>
    </location>
</feature>
<dbReference type="Pfam" id="PF00018">
    <property type="entry name" value="SH3_1"/>
    <property type="match status" value="1"/>
</dbReference>
<feature type="compositionally biased region" description="Acidic residues" evidence="3">
    <location>
        <begin position="1971"/>
        <end position="1981"/>
    </location>
</feature>
<feature type="region of interest" description="Disordered" evidence="3">
    <location>
        <begin position="374"/>
        <end position="398"/>
    </location>
</feature>
<feature type="region of interest" description="Disordered" evidence="3">
    <location>
        <begin position="1600"/>
        <end position="1632"/>
    </location>
</feature>
<feature type="domain" description="DH" evidence="5">
    <location>
        <begin position="3047"/>
        <end position="3251"/>
    </location>
</feature>
<feature type="compositionally biased region" description="Polar residues" evidence="3">
    <location>
        <begin position="2206"/>
        <end position="2215"/>
    </location>
</feature>
<feature type="region of interest" description="Disordered" evidence="3">
    <location>
        <begin position="873"/>
        <end position="1057"/>
    </location>
</feature>
<dbReference type="Proteomes" id="UP001652628">
    <property type="component" value="Chromosome 3"/>
</dbReference>
<feature type="compositionally biased region" description="Low complexity" evidence="3">
    <location>
        <begin position="2329"/>
        <end position="2339"/>
    </location>
</feature>
<feature type="compositionally biased region" description="Basic residues" evidence="3">
    <location>
        <begin position="185"/>
        <end position="194"/>
    </location>
</feature>
<feature type="domain" description="SH3" evidence="4">
    <location>
        <begin position="2892"/>
        <end position="2963"/>
    </location>
</feature>
<name>A0AB39ZEP8_DROSZ</name>
<organism evidence="6 7">
    <name type="scientific">Drosophila suzukii</name>
    <name type="common">Spotted-wing drosophila fruit fly</name>
    <dbReference type="NCBI Taxonomy" id="28584"/>
    <lineage>
        <taxon>Eukaryota</taxon>
        <taxon>Metazoa</taxon>
        <taxon>Ecdysozoa</taxon>
        <taxon>Arthropoda</taxon>
        <taxon>Hexapoda</taxon>
        <taxon>Insecta</taxon>
        <taxon>Pterygota</taxon>
        <taxon>Neoptera</taxon>
        <taxon>Endopterygota</taxon>
        <taxon>Diptera</taxon>
        <taxon>Brachycera</taxon>
        <taxon>Muscomorpha</taxon>
        <taxon>Ephydroidea</taxon>
        <taxon>Drosophilidae</taxon>
        <taxon>Drosophila</taxon>
        <taxon>Sophophora</taxon>
    </lineage>
</organism>
<dbReference type="SMART" id="SM00326">
    <property type="entry name" value="SH3"/>
    <property type="match status" value="1"/>
</dbReference>
<feature type="compositionally biased region" description="Low complexity" evidence="3">
    <location>
        <begin position="2104"/>
        <end position="2123"/>
    </location>
</feature>
<feature type="compositionally biased region" description="Polar residues" evidence="3">
    <location>
        <begin position="1610"/>
        <end position="1624"/>
    </location>
</feature>
<feature type="region of interest" description="Disordered" evidence="3">
    <location>
        <begin position="310"/>
        <end position="332"/>
    </location>
</feature>
<dbReference type="GO" id="GO:0005085">
    <property type="term" value="F:guanyl-nucleotide exchange factor activity"/>
    <property type="evidence" value="ECO:0007669"/>
    <property type="project" value="InterPro"/>
</dbReference>
<feature type="region of interest" description="Disordered" evidence="3">
    <location>
        <begin position="1382"/>
        <end position="1506"/>
    </location>
</feature>
<dbReference type="RefSeq" id="XP_016934001.3">
    <property type="nucleotide sequence ID" value="XM_017078512.4"/>
</dbReference>
<feature type="compositionally biased region" description="Basic and acidic residues" evidence="3">
    <location>
        <begin position="1388"/>
        <end position="1402"/>
    </location>
</feature>
<feature type="compositionally biased region" description="Low complexity" evidence="3">
    <location>
        <begin position="1492"/>
        <end position="1503"/>
    </location>
</feature>
<dbReference type="PROSITE" id="PS50010">
    <property type="entry name" value="DH_2"/>
    <property type="match status" value="1"/>
</dbReference>
<feature type="region of interest" description="Disordered" evidence="3">
    <location>
        <begin position="177"/>
        <end position="230"/>
    </location>
</feature>
<dbReference type="InterPro" id="IPR053086">
    <property type="entry name" value="RhoGEF_domain"/>
</dbReference>
<evidence type="ECO:0000256" key="3">
    <source>
        <dbReference type="SAM" id="MobiDB-lite"/>
    </source>
</evidence>
<dbReference type="Gene3D" id="1.20.900.10">
    <property type="entry name" value="Dbl homology (DH) domain"/>
    <property type="match status" value="1"/>
</dbReference>
<feature type="compositionally biased region" description="Polar residues" evidence="3">
    <location>
        <begin position="2710"/>
        <end position="2731"/>
    </location>
</feature>
<feature type="compositionally biased region" description="Polar residues" evidence="3">
    <location>
        <begin position="1951"/>
        <end position="1963"/>
    </location>
</feature>
<dbReference type="Pfam" id="PF22697">
    <property type="entry name" value="SOS1_NGEF_PH"/>
    <property type="match status" value="1"/>
</dbReference>
<gene>
    <name evidence="7" type="primary">RhoGEF3</name>
</gene>
<feature type="region of interest" description="Disordered" evidence="3">
    <location>
        <begin position="3424"/>
        <end position="3505"/>
    </location>
</feature>
<dbReference type="GO" id="GO:0005829">
    <property type="term" value="C:cytosol"/>
    <property type="evidence" value="ECO:0007669"/>
    <property type="project" value="TreeGrafter"/>
</dbReference>
<feature type="compositionally biased region" description="Polar residues" evidence="3">
    <location>
        <begin position="2340"/>
        <end position="2356"/>
    </location>
</feature>
<dbReference type="InterPro" id="IPR055251">
    <property type="entry name" value="SOS1_NGEF_PH"/>
</dbReference>
<feature type="region of interest" description="Disordered" evidence="3">
    <location>
        <begin position="1180"/>
        <end position="1306"/>
    </location>
</feature>
<accession>A0AB39ZEP8</accession>
<feature type="compositionally biased region" description="Low complexity" evidence="3">
    <location>
        <begin position="2051"/>
        <end position="2067"/>
    </location>
</feature>
<feature type="region of interest" description="Disordered" evidence="3">
    <location>
        <begin position="1832"/>
        <end position="1870"/>
    </location>
</feature>
<feature type="region of interest" description="Disordered" evidence="3">
    <location>
        <begin position="1141"/>
        <end position="1167"/>
    </location>
</feature>
<evidence type="ECO:0000313" key="7">
    <source>
        <dbReference type="RefSeq" id="XP_016934001.3"/>
    </source>
</evidence>
<evidence type="ECO:0000259" key="5">
    <source>
        <dbReference type="PROSITE" id="PS50010"/>
    </source>
</evidence>
<feature type="compositionally biased region" description="Polar residues" evidence="3">
    <location>
        <begin position="935"/>
        <end position="954"/>
    </location>
</feature>
<feature type="region of interest" description="Disordered" evidence="3">
    <location>
        <begin position="2206"/>
        <end position="2269"/>
    </location>
</feature>
<dbReference type="SUPFAM" id="SSF48065">
    <property type="entry name" value="DBL homology domain (DH-domain)"/>
    <property type="match status" value="1"/>
</dbReference>
<dbReference type="CDD" id="cd00174">
    <property type="entry name" value="SH3"/>
    <property type="match status" value="1"/>
</dbReference>
<dbReference type="GeneID" id="108012961"/>
<feature type="region of interest" description="Disordered" evidence="3">
    <location>
        <begin position="2796"/>
        <end position="2883"/>
    </location>
</feature>
<dbReference type="Pfam" id="PF00621">
    <property type="entry name" value="RhoGEF"/>
    <property type="match status" value="1"/>
</dbReference>
<dbReference type="SUPFAM" id="SSF50044">
    <property type="entry name" value="SH3-domain"/>
    <property type="match status" value="1"/>
</dbReference>
<dbReference type="CDD" id="cd00160">
    <property type="entry name" value="RhoGEF"/>
    <property type="match status" value="1"/>
</dbReference>
<feature type="compositionally biased region" description="Basic and acidic residues" evidence="3">
    <location>
        <begin position="1470"/>
        <end position="1481"/>
    </location>
</feature>
<dbReference type="InterPro" id="IPR036028">
    <property type="entry name" value="SH3-like_dom_sf"/>
</dbReference>
<feature type="compositionally biased region" description="Polar residues" evidence="3">
    <location>
        <begin position="437"/>
        <end position="462"/>
    </location>
</feature>
<feature type="region of interest" description="Disordered" evidence="3">
    <location>
        <begin position="804"/>
        <end position="823"/>
    </location>
</feature>
<feature type="compositionally biased region" description="Basic residues" evidence="3">
    <location>
        <begin position="1914"/>
        <end position="1924"/>
    </location>
</feature>
<dbReference type="PROSITE" id="PS50002">
    <property type="entry name" value="SH3"/>
    <property type="match status" value="1"/>
</dbReference>
<feature type="compositionally biased region" description="Basic and acidic residues" evidence="3">
    <location>
        <begin position="1003"/>
        <end position="1015"/>
    </location>
</feature>
<keyword evidence="1 2" id="KW-0728">SH3 domain</keyword>
<proteinExistence type="predicted"/>
<feature type="compositionally biased region" description="Polar residues" evidence="3">
    <location>
        <begin position="3488"/>
        <end position="3497"/>
    </location>
</feature>
<protein>
    <submittedName>
        <fullName evidence="7">Uncharacterized protein RhoGEF3 isoform X1</fullName>
    </submittedName>
</protein>
<feature type="compositionally biased region" description="Basic residues" evidence="3">
    <location>
        <begin position="3474"/>
        <end position="3486"/>
    </location>
</feature>
<feature type="compositionally biased region" description="Basic residues" evidence="3">
    <location>
        <begin position="1425"/>
        <end position="1442"/>
    </location>
</feature>
<dbReference type="SMART" id="SM00325">
    <property type="entry name" value="RhoGEF"/>
    <property type="match status" value="1"/>
</dbReference>
<dbReference type="PANTHER" id="PTHR45834:SF3">
    <property type="entry name" value="RHO GUANINE NUCLEOTIDE EXCHANGE FACTOR 3, ISOFORM L"/>
    <property type="match status" value="1"/>
</dbReference>
<dbReference type="Gene3D" id="2.30.29.30">
    <property type="entry name" value="Pleckstrin-homology domain (PH domain)/Phosphotyrosine-binding domain (PTB)"/>
    <property type="match status" value="1"/>
</dbReference>
<feature type="region of interest" description="Disordered" evidence="3">
    <location>
        <begin position="433"/>
        <end position="468"/>
    </location>
</feature>
<feature type="compositionally biased region" description="Low complexity" evidence="3">
    <location>
        <begin position="3430"/>
        <end position="3441"/>
    </location>
</feature>
<dbReference type="InterPro" id="IPR035899">
    <property type="entry name" value="DBL_dom_sf"/>
</dbReference>
<dbReference type="SUPFAM" id="SSF50729">
    <property type="entry name" value="PH domain-like"/>
    <property type="match status" value="1"/>
</dbReference>
<evidence type="ECO:0000256" key="2">
    <source>
        <dbReference type="PROSITE-ProRule" id="PRU00192"/>
    </source>
</evidence>
<feature type="compositionally biased region" description="Polar residues" evidence="3">
    <location>
        <begin position="2820"/>
        <end position="2829"/>
    </location>
</feature>
<feature type="region of interest" description="Disordered" evidence="3">
    <location>
        <begin position="2710"/>
        <end position="2746"/>
    </location>
</feature>
<dbReference type="InterPro" id="IPR000219">
    <property type="entry name" value="DH_dom"/>
</dbReference>
<feature type="compositionally biased region" description="Polar residues" evidence="3">
    <location>
        <begin position="2796"/>
        <end position="2810"/>
    </location>
</feature>
<feature type="compositionally biased region" description="Polar residues" evidence="3">
    <location>
        <begin position="3454"/>
        <end position="3472"/>
    </location>
</feature>
<evidence type="ECO:0000313" key="6">
    <source>
        <dbReference type="Proteomes" id="UP001652628"/>
    </source>
</evidence>
<feature type="region of interest" description="Disordered" evidence="3">
    <location>
        <begin position="1892"/>
        <end position="2160"/>
    </location>
</feature>
<keyword evidence="6" id="KW-1185">Reference proteome</keyword>
<reference evidence="7" key="1">
    <citation type="submission" date="2025-08" db="UniProtKB">
        <authorList>
            <consortium name="RefSeq"/>
        </authorList>
    </citation>
    <scope>IDENTIFICATION</scope>
</reference>
<feature type="region of interest" description="Disordered" evidence="3">
    <location>
        <begin position="2306"/>
        <end position="2357"/>
    </location>
</feature>
<dbReference type="InterPro" id="IPR001452">
    <property type="entry name" value="SH3_domain"/>
</dbReference>
<feature type="compositionally biased region" description="Basic and acidic residues" evidence="3">
    <location>
        <begin position="2216"/>
        <end position="2227"/>
    </location>
</feature>
<dbReference type="Gene3D" id="2.30.30.40">
    <property type="entry name" value="SH3 Domains"/>
    <property type="match status" value="1"/>
</dbReference>
<dbReference type="InterPro" id="IPR011993">
    <property type="entry name" value="PH-like_dom_sf"/>
</dbReference>
<feature type="compositionally biased region" description="Polar residues" evidence="3">
    <location>
        <begin position="1833"/>
        <end position="1845"/>
    </location>
</feature>